<organism evidence="2 3">
    <name type="scientific">Canavalia gladiata</name>
    <name type="common">Sword bean</name>
    <name type="synonym">Dolichos gladiatus</name>
    <dbReference type="NCBI Taxonomy" id="3824"/>
    <lineage>
        <taxon>Eukaryota</taxon>
        <taxon>Viridiplantae</taxon>
        <taxon>Streptophyta</taxon>
        <taxon>Embryophyta</taxon>
        <taxon>Tracheophyta</taxon>
        <taxon>Spermatophyta</taxon>
        <taxon>Magnoliopsida</taxon>
        <taxon>eudicotyledons</taxon>
        <taxon>Gunneridae</taxon>
        <taxon>Pentapetalae</taxon>
        <taxon>rosids</taxon>
        <taxon>fabids</taxon>
        <taxon>Fabales</taxon>
        <taxon>Fabaceae</taxon>
        <taxon>Papilionoideae</taxon>
        <taxon>50 kb inversion clade</taxon>
        <taxon>NPAAA clade</taxon>
        <taxon>indigoferoid/millettioid clade</taxon>
        <taxon>Phaseoleae</taxon>
        <taxon>Canavalia</taxon>
    </lineage>
</organism>
<dbReference type="Proteomes" id="UP001367508">
    <property type="component" value="Unassembled WGS sequence"/>
</dbReference>
<proteinExistence type="predicted"/>
<feature type="region of interest" description="Disordered" evidence="1">
    <location>
        <begin position="90"/>
        <end position="117"/>
    </location>
</feature>
<sequence>MGKRKRRVERKREGGYSLESSGRGASREKRLGIREDPKNFLDKKEKSRLRREGEGSRDDALSFRRAKRIALWSQVGLCMRWSGHEAMHASYNSSSFEVQPPKPTNPYSKESLQPKFV</sequence>
<evidence type="ECO:0000313" key="3">
    <source>
        <dbReference type="Proteomes" id="UP001367508"/>
    </source>
</evidence>
<keyword evidence="3" id="KW-1185">Reference proteome</keyword>
<comment type="caution">
    <text evidence="2">The sequence shown here is derived from an EMBL/GenBank/DDBJ whole genome shotgun (WGS) entry which is preliminary data.</text>
</comment>
<evidence type="ECO:0000256" key="1">
    <source>
        <dbReference type="SAM" id="MobiDB-lite"/>
    </source>
</evidence>
<protein>
    <submittedName>
        <fullName evidence="2">Uncharacterized protein</fullName>
    </submittedName>
</protein>
<dbReference type="AlphaFoldDB" id="A0AAN9MUX4"/>
<reference evidence="2 3" key="1">
    <citation type="submission" date="2024-01" db="EMBL/GenBank/DDBJ databases">
        <title>The genomes of 5 underutilized Papilionoideae crops provide insights into root nodulation and disease resistanc.</title>
        <authorList>
            <person name="Jiang F."/>
        </authorList>
    </citation>
    <scope>NUCLEOTIDE SEQUENCE [LARGE SCALE GENOMIC DNA]</scope>
    <source>
        <strain evidence="2">LVBAO_FW01</strain>
        <tissue evidence="2">Leaves</tissue>
    </source>
</reference>
<accession>A0AAN9MUX4</accession>
<name>A0AAN9MUX4_CANGL</name>
<feature type="region of interest" description="Disordered" evidence="1">
    <location>
        <begin position="1"/>
        <end position="60"/>
    </location>
</feature>
<gene>
    <name evidence="2" type="ORF">VNO77_02359</name>
</gene>
<feature type="compositionally biased region" description="Basic and acidic residues" evidence="1">
    <location>
        <begin position="25"/>
        <end position="60"/>
    </location>
</feature>
<dbReference type="EMBL" id="JAYMYQ010000001">
    <property type="protein sequence ID" value="KAK7360371.1"/>
    <property type="molecule type" value="Genomic_DNA"/>
</dbReference>
<evidence type="ECO:0000313" key="2">
    <source>
        <dbReference type="EMBL" id="KAK7360371.1"/>
    </source>
</evidence>